<dbReference type="EMBL" id="JMIX01000010">
    <property type="protein sequence ID" value="KEO92384.1"/>
    <property type="molecule type" value="Genomic_DNA"/>
</dbReference>
<dbReference type="Proteomes" id="UP000027866">
    <property type="component" value="Unassembled WGS sequence"/>
</dbReference>
<protein>
    <submittedName>
        <fullName evidence="2">Uncharacterized protein</fullName>
    </submittedName>
</protein>
<sequence length="87" mass="8971">MKRTAISAAALTLALAACNDQPDEALPPEGELEGALPSVETVPENEAEPELETIGEPEAQTMESGANPPGTETPPAGSKLQKADPDY</sequence>
<accession>A0A074MFX7</accession>
<dbReference type="RefSeq" id="WP_034905499.1">
    <property type="nucleotide sequence ID" value="NZ_CP017057.1"/>
</dbReference>
<proteinExistence type="predicted"/>
<feature type="region of interest" description="Disordered" evidence="1">
    <location>
        <begin position="21"/>
        <end position="87"/>
    </location>
</feature>
<feature type="compositionally biased region" description="Acidic residues" evidence="1">
    <location>
        <begin position="43"/>
        <end position="55"/>
    </location>
</feature>
<dbReference type="AlphaFoldDB" id="A0A074MFX7"/>
<comment type="caution">
    <text evidence="2">The sequence shown here is derived from an EMBL/GenBank/DDBJ whole genome shotgun (WGS) entry which is preliminary data.</text>
</comment>
<evidence type="ECO:0000256" key="1">
    <source>
        <dbReference type="SAM" id="MobiDB-lite"/>
    </source>
</evidence>
<gene>
    <name evidence="2" type="ORF">EH32_01170</name>
</gene>
<keyword evidence="3" id="KW-1185">Reference proteome</keyword>
<reference evidence="2 3" key="1">
    <citation type="submission" date="2014-04" db="EMBL/GenBank/DDBJ databases">
        <title>A comprehensive comparison of genomes of Erythrobacter spp. Strains.</title>
        <authorList>
            <person name="Zheng Q."/>
        </authorList>
    </citation>
    <scope>NUCLEOTIDE SEQUENCE [LARGE SCALE GENOMIC DNA]</scope>
    <source>
        <strain evidence="2 3">DSM 8509</strain>
    </source>
</reference>
<dbReference type="PROSITE" id="PS51257">
    <property type="entry name" value="PROKAR_LIPOPROTEIN"/>
    <property type="match status" value="1"/>
</dbReference>
<organism evidence="2 3">
    <name type="scientific">Erythrobacter litoralis</name>
    <dbReference type="NCBI Taxonomy" id="39960"/>
    <lineage>
        <taxon>Bacteria</taxon>
        <taxon>Pseudomonadati</taxon>
        <taxon>Pseudomonadota</taxon>
        <taxon>Alphaproteobacteria</taxon>
        <taxon>Sphingomonadales</taxon>
        <taxon>Erythrobacteraceae</taxon>
        <taxon>Erythrobacter/Porphyrobacter group</taxon>
        <taxon>Erythrobacter</taxon>
    </lineage>
</organism>
<dbReference type="PATRIC" id="fig|39960.10.peg.622"/>
<evidence type="ECO:0000313" key="3">
    <source>
        <dbReference type="Proteomes" id="UP000027866"/>
    </source>
</evidence>
<name>A0A074MFX7_9SPHN</name>
<evidence type="ECO:0000313" key="2">
    <source>
        <dbReference type="EMBL" id="KEO92384.1"/>
    </source>
</evidence>
<dbReference type="KEGG" id="elq:Ga0102493_111541"/>